<evidence type="ECO:0000313" key="3">
    <source>
        <dbReference type="EMBL" id="CAH0055629.1"/>
    </source>
</evidence>
<dbReference type="Proteomes" id="UP000775872">
    <property type="component" value="Unassembled WGS sequence"/>
</dbReference>
<dbReference type="Pfam" id="PF01408">
    <property type="entry name" value="GFO_IDH_MocA"/>
    <property type="match status" value="1"/>
</dbReference>
<dbReference type="AlphaFoldDB" id="A0A9P0EP00"/>
<evidence type="ECO:0000259" key="1">
    <source>
        <dbReference type="Pfam" id="PF01408"/>
    </source>
</evidence>
<evidence type="ECO:0000313" key="4">
    <source>
        <dbReference type="Proteomes" id="UP000775872"/>
    </source>
</evidence>
<gene>
    <name evidence="3" type="ORF">CSOL1703_00017733</name>
</gene>
<dbReference type="Pfam" id="PF22685">
    <property type="entry name" value="Gal80p_C-like"/>
    <property type="match status" value="1"/>
</dbReference>
<dbReference type="Gene3D" id="3.40.50.720">
    <property type="entry name" value="NAD(P)-binding Rossmann-like Domain"/>
    <property type="match status" value="1"/>
</dbReference>
<dbReference type="SUPFAM" id="SSF55347">
    <property type="entry name" value="Glyceraldehyde-3-phosphate dehydrogenase-like, C-terminal domain"/>
    <property type="match status" value="1"/>
</dbReference>
<evidence type="ECO:0008006" key="5">
    <source>
        <dbReference type="Google" id="ProtNLM"/>
    </source>
</evidence>
<organism evidence="3 4">
    <name type="scientific">Clonostachys solani</name>
    <dbReference type="NCBI Taxonomy" id="160281"/>
    <lineage>
        <taxon>Eukaryota</taxon>
        <taxon>Fungi</taxon>
        <taxon>Dikarya</taxon>
        <taxon>Ascomycota</taxon>
        <taxon>Pezizomycotina</taxon>
        <taxon>Sordariomycetes</taxon>
        <taxon>Hypocreomycetidae</taxon>
        <taxon>Hypocreales</taxon>
        <taxon>Bionectriaceae</taxon>
        <taxon>Clonostachys</taxon>
    </lineage>
</organism>
<comment type="caution">
    <text evidence="3">The sequence shown here is derived from an EMBL/GenBank/DDBJ whole genome shotgun (WGS) entry which is preliminary data.</text>
</comment>
<dbReference type="InterPro" id="IPR051317">
    <property type="entry name" value="Gfo/Idh/MocA_oxidoreduct"/>
</dbReference>
<dbReference type="Gene3D" id="3.30.360.10">
    <property type="entry name" value="Dihydrodipicolinate Reductase, domain 2"/>
    <property type="match status" value="1"/>
</dbReference>
<name>A0A9P0EP00_9HYPO</name>
<accession>A0A9P0EP00</accession>
<dbReference type="EMBL" id="CABFOC020000058">
    <property type="protein sequence ID" value="CAH0055629.1"/>
    <property type="molecule type" value="Genomic_DNA"/>
</dbReference>
<dbReference type="GO" id="GO:0000166">
    <property type="term" value="F:nucleotide binding"/>
    <property type="evidence" value="ECO:0007669"/>
    <property type="project" value="InterPro"/>
</dbReference>
<evidence type="ECO:0000259" key="2">
    <source>
        <dbReference type="Pfam" id="PF22685"/>
    </source>
</evidence>
<reference evidence="3" key="1">
    <citation type="submission" date="2021-10" db="EMBL/GenBank/DDBJ databases">
        <authorList>
            <person name="Piombo E."/>
        </authorList>
    </citation>
    <scope>NUCLEOTIDE SEQUENCE</scope>
</reference>
<dbReference type="InterPro" id="IPR036291">
    <property type="entry name" value="NAD(P)-bd_dom_sf"/>
</dbReference>
<keyword evidence="4" id="KW-1185">Reference proteome</keyword>
<dbReference type="PANTHER" id="PTHR43708">
    <property type="entry name" value="CONSERVED EXPRESSED OXIDOREDUCTASE (EUROFUNG)"/>
    <property type="match status" value="1"/>
</dbReference>
<dbReference type="InterPro" id="IPR055080">
    <property type="entry name" value="Gal80p-like_C"/>
</dbReference>
<dbReference type="InterPro" id="IPR000683">
    <property type="entry name" value="Gfo/Idh/MocA-like_OxRdtase_N"/>
</dbReference>
<dbReference type="PANTHER" id="PTHR43708:SF1">
    <property type="entry name" value="GALACTOSE_LACTOSE METABOLISM REGULATORY PROTEIN GAL80"/>
    <property type="match status" value="1"/>
</dbReference>
<feature type="domain" description="Gfo/Idh/MocA-like oxidoreductase N-terminal" evidence="1">
    <location>
        <begin position="7"/>
        <end position="130"/>
    </location>
</feature>
<feature type="domain" description="Gal80p-like C-terminal" evidence="2">
    <location>
        <begin position="144"/>
        <end position="290"/>
    </location>
</feature>
<dbReference type="SUPFAM" id="SSF51735">
    <property type="entry name" value="NAD(P)-binding Rossmann-fold domains"/>
    <property type="match status" value="1"/>
</dbReference>
<sequence length="378" mass="41228">MSVQSPIRVGIIGLSARGGWAPVSHLPYLQSSSNYIITAVCNTSIESVKKAIEQFQLTSAAAYDSVESMCDSGNVDLVVCVVVVFAHYNLIKPAIERGKDVYVEWPLCATTEESRELAELAQSKGVRTIIGLQSRAGHVHSTLQQVLASGRIGQVLASHLVGSGGSPETGNKIDRRFLYFKDREAKGAKGQVALSIYIGQTMEFVASLLGQPRTLSAQLQVTWPYVDIVDGGKVIEGNVKKTADDYASLHGILGDDVKYSYVFRGGDAFEEGNGLVWDIIGDKGQIRITGATVMFNMGADNYKIQVKDYETGEIETVPLHEKLPLPLMAQNVGMVYKRFAEGSQVPTFEDAVRRHEFLDAVFASDKDNGSMRALTYSY</sequence>
<proteinExistence type="predicted"/>
<dbReference type="OrthoDB" id="64915at2759"/>
<protein>
    <recommendedName>
        <fullName evidence="5">Gfo/Idh/MocA-like oxidoreductase N-terminal domain-containing protein</fullName>
    </recommendedName>
</protein>